<dbReference type="EMBL" id="CAADFG010000156">
    <property type="protein sequence ID" value="VFJ99170.1"/>
    <property type="molecule type" value="Genomic_DNA"/>
</dbReference>
<gene>
    <name evidence="1" type="ORF">BECKH772A_GA0070896_101564</name>
</gene>
<evidence type="ECO:0000313" key="1">
    <source>
        <dbReference type="EMBL" id="VFJ99170.1"/>
    </source>
</evidence>
<protein>
    <submittedName>
        <fullName evidence="1">Uncharacterized protein</fullName>
    </submittedName>
</protein>
<dbReference type="AlphaFoldDB" id="A0A450V2X9"/>
<proteinExistence type="predicted"/>
<reference evidence="1" key="1">
    <citation type="submission" date="2019-02" db="EMBL/GenBank/DDBJ databases">
        <authorList>
            <person name="Gruber-Vodicka R. H."/>
            <person name="Seah K. B. B."/>
        </authorList>
    </citation>
    <scope>NUCLEOTIDE SEQUENCE</scope>
    <source>
        <strain evidence="1">BECK_SA2B15</strain>
    </source>
</reference>
<name>A0A450V2X9_9GAMM</name>
<organism evidence="1">
    <name type="scientific">Candidatus Kentrum eta</name>
    <dbReference type="NCBI Taxonomy" id="2126337"/>
    <lineage>
        <taxon>Bacteria</taxon>
        <taxon>Pseudomonadati</taxon>
        <taxon>Pseudomonadota</taxon>
        <taxon>Gammaproteobacteria</taxon>
        <taxon>Candidatus Kentrum</taxon>
    </lineage>
</organism>
<accession>A0A450V2X9</accession>
<sequence>MADPVIHGLVSTIRIAVIQGNQVDSLDHSAVFARPKISDKGHLVAVGLVRHAIVHAQDATFQVQSGLNRS</sequence>